<dbReference type="AlphaFoldDB" id="A0A7Y7XJS7"/>
<reference evidence="1 2" key="1">
    <citation type="submission" date="2020-04" db="EMBL/GenBank/DDBJ databases">
        <title>Molecular characterization of pseudomonads from Agaricus bisporus reveal novel blotch 2 pathogens in Western Europe.</title>
        <authorList>
            <person name="Taparia T."/>
            <person name="Krijger M."/>
            <person name="Haynes E."/>
            <person name="Elpinstone J.G."/>
            <person name="Noble R."/>
            <person name="Van Der Wolf J."/>
        </authorList>
    </citation>
    <scope>NUCLEOTIDE SEQUENCE [LARGE SCALE GENOMIC DNA]</scope>
    <source>
        <strain evidence="1 2">H7001</strain>
    </source>
</reference>
<evidence type="ECO:0000313" key="2">
    <source>
        <dbReference type="Proteomes" id="UP000539985"/>
    </source>
</evidence>
<gene>
    <name evidence="1" type="ORF">HX882_34315</name>
</gene>
<evidence type="ECO:0000313" key="1">
    <source>
        <dbReference type="EMBL" id="NWC00946.1"/>
    </source>
</evidence>
<sequence length="47" mass="5167">MSLTVLMILEKLPAHGIRFNFPLNSLSVAQFYLISEVAVLPVPLNIG</sequence>
<dbReference type="EMBL" id="JACAQB010000048">
    <property type="protein sequence ID" value="NWC00946.1"/>
    <property type="molecule type" value="Genomic_DNA"/>
</dbReference>
<comment type="caution">
    <text evidence="1">The sequence shown here is derived from an EMBL/GenBank/DDBJ whole genome shotgun (WGS) entry which is preliminary data.</text>
</comment>
<accession>A0A7Y7XJS7</accession>
<dbReference type="Proteomes" id="UP000539985">
    <property type="component" value="Unassembled WGS sequence"/>
</dbReference>
<name>A0A7Y7XJS7_9PSED</name>
<proteinExistence type="predicted"/>
<protein>
    <submittedName>
        <fullName evidence="1">Uncharacterized protein</fullName>
    </submittedName>
</protein>
<organism evidence="1 2">
    <name type="scientific">Pseudomonas gingeri</name>
    <dbReference type="NCBI Taxonomy" id="117681"/>
    <lineage>
        <taxon>Bacteria</taxon>
        <taxon>Pseudomonadati</taxon>
        <taxon>Pseudomonadota</taxon>
        <taxon>Gammaproteobacteria</taxon>
        <taxon>Pseudomonadales</taxon>
        <taxon>Pseudomonadaceae</taxon>
        <taxon>Pseudomonas</taxon>
    </lineage>
</organism>